<dbReference type="PANTHER" id="PTHR35526">
    <property type="entry name" value="ANTI-SIGMA-F FACTOR RSBW-RELATED"/>
    <property type="match status" value="1"/>
</dbReference>
<dbReference type="GO" id="GO:0005524">
    <property type="term" value="F:ATP binding"/>
    <property type="evidence" value="ECO:0007669"/>
    <property type="project" value="UniProtKB-KW"/>
</dbReference>
<dbReference type="Pfam" id="PF13581">
    <property type="entry name" value="HATPase_c_2"/>
    <property type="match status" value="1"/>
</dbReference>
<organism evidence="3 4">
    <name type="scientific">Streptomyces zingiberis</name>
    <dbReference type="NCBI Taxonomy" id="2053010"/>
    <lineage>
        <taxon>Bacteria</taxon>
        <taxon>Bacillati</taxon>
        <taxon>Actinomycetota</taxon>
        <taxon>Actinomycetes</taxon>
        <taxon>Kitasatosporales</taxon>
        <taxon>Streptomycetaceae</taxon>
        <taxon>Streptomyces</taxon>
    </lineage>
</organism>
<dbReference type="Gene3D" id="3.30.565.10">
    <property type="entry name" value="Histidine kinase-like ATPase, C-terminal domain"/>
    <property type="match status" value="1"/>
</dbReference>
<dbReference type="PANTHER" id="PTHR35526:SF3">
    <property type="entry name" value="ANTI-SIGMA-F FACTOR RSBW"/>
    <property type="match status" value="1"/>
</dbReference>
<sequence>MYRSQPGAPSGGCSSPPAHALPGPLAAVFAEPAGRAGPWPLPRSGEACALARRAVRHTLSSWALGDLADTAELLVSEVVANALRHTRGPVQLTVVHGGSRWWCGVGDAGPGFPRIRPATPDDECGRGMAMIAQLACAWGADHTAWGKEVWFSLPVGVRSSGVRD</sequence>
<feature type="domain" description="Histidine kinase/HSP90-like ATPase" evidence="2">
    <location>
        <begin position="49"/>
        <end position="151"/>
    </location>
</feature>
<dbReference type="RefSeq" id="WP_168102238.1">
    <property type="nucleotide sequence ID" value="NZ_JAATEN010000009.1"/>
</dbReference>
<keyword evidence="4" id="KW-1185">Reference proteome</keyword>
<dbReference type="InterPro" id="IPR036890">
    <property type="entry name" value="HATPase_C_sf"/>
</dbReference>
<dbReference type="InterPro" id="IPR003594">
    <property type="entry name" value="HATPase_dom"/>
</dbReference>
<proteinExistence type="predicted"/>
<dbReference type="Proteomes" id="UP000695264">
    <property type="component" value="Unassembled WGS sequence"/>
</dbReference>
<keyword evidence="3" id="KW-0067">ATP-binding</keyword>
<evidence type="ECO:0000313" key="3">
    <source>
        <dbReference type="EMBL" id="NJQ01608.1"/>
    </source>
</evidence>
<evidence type="ECO:0000313" key="4">
    <source>
        <dbReference type="Proteomes" id="UP000695264"/>
    </source>
</evidence>
<keyword evidence="1" id="KW-0723">Serine/threonine-protein kinase</keyword>
<protein>
    <submittedName>
        <fullName evidence="3">ATP-binding protein</fullName>
    </submittedName>
</protein>
<comment type="caution">
    <text evidence="3">The sequence shown here is derived from an EMBL/GenBank/DDBJ whole genome shotgun (WGS) entry which is preliminary data.</text>
</comment>
<dbReference type="SUPFAM" id="SSF55874">
    <property type="entry name" value="ATPase domain of HSP90 chaperone/DNA topoisomerase II/histidine kinase"/>
    <property type="match status" value="1"/>
</dbReference>
<dbReference type="CDD" id="cd16936">
    <property type="entry name" value="HATPase_RsbW-like"/>
    <property type="match status" value="1"/>
</dbReference>
<accession>A0ABX1BZ62</accession>
<dbReference type="InterPro" id="IPR050267">
    <property type="entry name" value="Anti-sigma-factor_SerPK"/>
</dbReference>
<name>A0ABX1BZ62_9ACTN</name>
<keyword evidence="1" id="KW-0418">Kinase</keyword>
<reference evidence="3 4" key="1">
    <citation type="submission" date="2020-03" db="EMBL/GenBank/DDBJ databases">
        <title>WGS of actinomycetes isolated from Thailand.</title>
        <authorList>
            <person name="Thawai C."/>
        </authorList>
    </citation>
    <scope>NUCLEOTIDE SEQUENCE [LARGE SCALE GENOMIC DNA]</scope>
    <source>
        <strain evidence="3 4">PLAI 1-29</strain>
    </source>
</reference>
<gene>
    <name evidence="3" type="ORF">HCK00_14000</name>
</gene>
<evidence type="ECO:0000259" key="2">
    <source>
        <dbReference type="Pfam" id="PF13581"/>
    </source>
</evidence>
<keyword evidence="1" id="KW-0808">Transferase</keyword>
<evidence type="ECO:0000256" key="1">
    <source>
        <dbReference type="ARBA" id="ARBA00022527"/>
    </source>
</evidence>
<keyword evidence="3" id="KW-0547">Nucleotide-binding</keyword>
<dbReference type="EMBL" id="JAATEN010000009">
    <property type="protein sequence ID" value="NJQ01608.1"/>
    <property type="molecule type" value="Genomic_DNA"/>
</dbReference>